<dbReference type="AlphaFoldDB" id="A0A174HH22"/>
<reference evidence="2 3" key="1">
    <citation type="submission" date="2015-09" db="EMBL/GenBank/DDBJ databases">
        <authorList>
            <consortium name="Pathogen Informatics"/>
        </authorList>
    </citation>
    <scope>NUCLEOTIDE SEQUENCE [LARGE SCALE GENOMIC DNA]</scope>
    <source>
        <strain evidence="2 3">2789STDY5834861</strain>
    </source>
</reference>
<name>A0A174HH22_9FIRM</name>
<evidence type="ECO:0000313" key="2">
    <source>
        <dbReference type="EMBL" id="CUO72430.1"/>
    </source>
</evidence>
<keyword evidence="1" id="KW-0732">Signal</keyword>
<accession>A0A174HH22</accession>
<feature type="signal peptide" evidence="1">
    <location>
        <begin position="1"/>
        <end position="27"/>
    </location>
</feature>
<proteinExistence type="predicted"/>
<dbReference type="EMBL" id="CYZP01000064">
    <property type="protein sequence ID" value="CUO72430.1"/>
    <property type="molecule type" value="Genomic_DNA"/>
</dbReference>
<organism evidence="2 3">
    <name type="scientific">Blautia obeum</name>
    <dbReference type="NCBI Taxonomy" id="40520"/>
    <lineage>
        <taxon>Bacteria</taxon>
        <taxon>Bacillati</taxon>
        <taxon>Bacillota</taxon>
        <taxon>Clostridia</taxon>
        <taxon>Lachnospirales</taxon>
        <taxon>Lachnospiraceae</taxon>
        <taxon>Blautia</taxon>
    </lineage>
</organism>
<dbReference type="Proteomes" id="UP000095645">
    <property type="component" value="Unassembled WGS sequence"/>
</dbReference>
<evidence type="ECO:0000313" key="3">
    <source>
        <dbReference type="Proteomes" id="UP000095645"/>
    </source>
</evidence>
<feature type="chain" id="PRO_5008023417" evidence="1">
    <location>
        <begin position="28"/>
        <end position="234"/>
    </location>
</feature>
<dbReference type="RefSeq" id="WP_055058997.1">
    <property type="nucleotide sequence ID" value="NZ_CYZP01000064.1"/>
</dbReference>
<sequence>MKRHFKQLLVAFLALTMVLTGAMCVQAKTITKPAQTLTLYPSKSLHYNANRRIFATANETVVNTDSYMNWGTSSFKSSKTSVVSLISRKVYMLTQTNPDSFSAYFMKAKKTGSAVVSYKKGKDTYKQKVTVKKYVNPLSSFKIGSMNLTSRFNKKAHYVLSYDKYKNKELKLQIKGKDGWDISTRKINDPKGIELGTWLNDGDTFKVANKNTFLTVFAYDQKTKQMIECTIIFK</sequence>
<protein>
    <submittedName>
        <fullName evidence="2">Uncharacterized protein</fullName>
    </submittedName>
</protein>
<evidence type="ECO:0000256" key="1">
    <source>
        <dbReference type="SAM" id="SignalP"/>
    </source>
</evidence>
<gene>
    <name evidence="2" type="ORF">ERS852476_03737</name>
</gene>